<dbReference type="Gene3D" id="1.20.1070.10">
    <property type="entry name" value="Rhodopsin 7-helix transmembrane proteins"/>
    <property type="match status" value="1"/>
</dbReference>
<dbReference type="OrthoDB" id="10011262at2759"/>
<evidence type="ECO:0000256" key="2">
    <source>
        <dbReference type="ARBA" id="ARBA00022692"/>
    </source>
</evidence>
<feature type="transmembrane region" description="Helical" evidence="5">
    <location>
        <begin position="156"/>
        <end position="176"/>
    </location>
</feature>
<name>T1F9D0_HELRO</name>
<dbReference type="eggNOG" id="KOG3656">
    <property type="taxonomic scope" value="Eukaryota"/>
</dbReference>
<dbReference type="GO" id="GO:0004930">
    <property type="term" value="F:G protein-coupled receptor activity"/>
    <property type="evidence" value="ECO:0007669"/>
    <property type="project" value="InterPro"/>
</dbReference>
<keyword evidence="2 5" id="KW-0812">Transmembrane</keyword>
<dbReference type="EnsemblMetazoa" id="HelroT175531">
    <property type="protein sequence ID" value="HelroP175531"/>
    <property type="gene ID" value="HelroG175531"/>
</dbReference>
<sequence length="470" mass="54064">MDLRNMTQLYLLGDIFNDTNNNYTTNNDNNNNNNINNNNNNNNFNVTNSHNERNDTYEYEYICSIYDFVTEGVIMAIFCIFGFVGNITSMFCLWRDKSKTATPLLLINLEVADTLFLVTVLLIRVTTTFHSFIFHSDDHNQPDWFLDIGIFIFPSARFFETCAVYSTILVTVNRYIAVCIPFRANSLCSVVQAKKQIFVVWCLCFLYNFPLFFAYRRNNYGNGLNEQFGGWFKILYNNVLYFIIMFLIPLALLLFLNCNLVVVLRKTHKKRELLKRRVTKVVAARNERSSITSAARSEDDITLMLIVVVIIFIITQTPALFTQILKNVNEARGAEEEEDDNSFCPNAHFFFERISDLLVVCNSSVNFIIYCFCSARFRKILFGLLKIRTKNDVESTTAAAPDALMMTSNNKKVKHNFANSSKVANNNHTNKNNKLDESEEGYIDDNQLLTNTTKLPNHNDTLDVVIANDV</sequence>
<protein>
    <recommendedName>
        <fullName evidence="6">G-protein coupled receptors family 1 profile domain-containing protein</fullName>
    </recommendedName>
</protein>
<dbReference type="PANTHER" id="PTHR46641:SF2">
    <property type="entry name" value="FMRFAMIDE RECEPTOR"/>
    <property type="match status" value="1"/>
</dbReference>
<feature type="transmembrane region" description="Helical" evidence="5">
    <location>
        <begin position="73"/>
        <end position="94"/>
    </location>
</feature>
<dbReference type="GeneID" id="20205429"/>
<dbReference type="GO" id="GO:0016020">
    <property type="term" value="C:membrane"/>
    <property type="evidence" value="ECO:0007669"/>
    <property type="project" value="UniProtKB-SubCell"/>
</dbReference>
<evidence type="ECO:0000313" key="8">
    <source>
        <dbReference type="EnsemblMetazoa" id="HelroP175531"/>
    </source>
</evidence>
<dbReference type="STRING" id="6412.T1F9D0"/>
<dbReference type="InterPro" id="IPR000276">
    <property type="entry name" value="GPCR_Rhodpsn"/>
</dbReference>
<dbReference type="InterPro" id="IPR052954">
    <property type="entry name" value="GPCR-Ligand_Int"/>
</dbReference>
<dbReference type="EMBL" id="KB096900">
    <property type="protein sequence ID" value="ESO00570.1"/>
    <property type="molecule type" value="Genomic_DNA"/>
</dbReference>
<reference evidence="9" key="1">
    <citation type="submission" date="2012-12" db="EMBL/GenBank/DDBJ databases">
        <authorList>
            <person name="Hellsten U."/>
            <person name="Grimwood J."/>
            <person name="Chapman J.A."/>
            <person name="Shapiro H."/>
            <person name="Aerts A."/>
            <person name="Otillar R.P."/>
            <person name="Terry A.Y."/>
            <person name="Boore J.L."/>
            <person name="Simakov O."/>
            <person name="Marletaz F."/>
            <person name="Cho S.-J."/>
            <person name="Edsinger-Gonzales E."/>
            <person name="Havlak P."/>
            <person name="Kuo D.-H."/>
            <person name="Larsson T."/>
            <person name="Lv J."/>
            <person name="Arendt D."/>
            <person name="Savage R."/>
            <person name="Osoegawa K."/>
            <person name="de Jong P."/>
            <person name="Lindberg D.R."/>
            <person name="Seaver E.C."/>
            <person name="Weisblat D.A."/>
            <person name="Putnam N.H."/>
            <person name="Grigoriev I.V."/>
            <person name="Rokhsar D.S."/>
        </authorList>
    </citation>
    <scope>NUCLEOTIDE SEQUENCE</scope>
</reference>
<evidence type="ECO:0000259" key="6">
    <source>
        <dbReference type="PROSITE" id="PS50262"/>
    </source>
</evidence>
<dbReference type="CDD" id="cd14978">
    <property type="entry name" value="7tmA_FMRFamide_R-like"/>
    <property type="match status" value="1"/>
</dbReference>
<proteinExistence type="predicted"/>
<evidence type="ECO:0000313" key="9">
    <source>
        <dbReference type="Proteomes" id="UP000015101"/>
    </source>
</evidence>
<feature type="transmembrane region" description="Helical" evidence="5">
    <location>
        <begin position="115"/>
        <end position="136"/>
    </location>
</feature>
<feature type="transmembrane region" description="Helical" evidence="5">
    <location>
        <begin position="239"/>
        <end position="264"/>
    </location>
</feature>
<keyword evidence="9" id="KW-1185">Reference proteome</keyword>
<dbReference type="InterPro" id="IPR017452">
    <property type="entry name" value="GPCR_Rhodpsn_7TM"/>
</dbReference>
<gene>
    <name evidence="8" type="primary">20205429</name>
    <name evidence="7" type="ORF">HELRODRAFT_175531</name>
</gene>
<evidence type="ECO:0000256" key="4">
    <source>
        <dbReference type="ARBA" id="ARBA00023136"/>
    </source>
</evidence>
<feature type="transmembrane region" description="Helical" evidence="5">
    <location>
        <begin position="197"/>
        <end position="215"/>
    </location>
</feature>
<dbReference type="PRINTS" id="PR00237">
    <property type="entry name" value="GPCRRHODOPSN"/>
</dbReference>
<dbReference type="RefSeq" id="XP_009021207.1">
    <property type="nucleotide sequence ID" value="XM_009022959.1"/>
</dbReference>
<dbReference type="CTD" id="20205429"/>
<dbReference type="PROSITE" id="PS50262">
    <property type="entry name" value="G_PROTEIN_RECEP_F1_2"/>
    <property type="match status" value="1"/>
</dbReference>
<evidence type="ECO:0000313" key="7">
    <source>
        <dbReference type="EMBL" id="ESO00570.1"/>
    </source>
</evidence>
<evidence type="ECO:0000256" key="5">
    <source>
        <dbReference type="SAM" id="Phobius"/>
    </source>
</evidence>
<reference evidence="8" key="3">
    <citation type="submission" date="2015-06" db="UniProtKB">
        <authorList>
            <consortium name="EnsemblMetazoa"/>
        </authorList>
    </citation>
    <scope>IDENTIFICATION</scope>
</reference>
<dbReference type="PANTHER" id="PTHR46641">
    <property type="entry name" value="FMRFAMIDE RECEPTOR-RELATED"/>
    <property type="match status" value="1"/>
</dbReference>
<keyword evidence="4 5" id="KW-0472">Membrane</keyword>
<comment type="subcellular location">
    <subcellularLocation>
        <location evidence="1">Membrane</location>
    </subcellularLocation>
</comment>
<accession>T1F9D0</accession>
<dbReference type="Pfam" id="PF00001">
    <property type="entry name" value="7tm_1"/>
    <property type="match status" value="1"/>
</dbReference>
<evidence type="ECO:0000256" key="3">
    <source>
        <dbReference type="ARBA" id="ARBA00022989"/>
    </source>
</evidence>
<dbReference type="InParanoid" id="T1F9D0"/>
<evidence type="ECO:0000256" key="1">
    <source>
        <dbReference type="ARBA" id="ARBA00004370"/>
    </source>
</evidence>
<feature type="transmembrane region" description="Helical" evidence="5">
    <location>
        <begin position="301"/>
        <end position="321"/>
    </location>
</feature>
<dbReference type="Proteomes" id="UP000015101">
    <property type="component" value="Unassembled WGS sequence"/>
</dbReference>
<organism evidence="8 9">
    <name type="scientific">Helobdella robusta</name>
    <name type="common">Californian leech</name>
    <dbReference type="NCBI Taxonomy" id="6412"/>
    <lineage>
        <taxon>Eukaryota</taxon>
        <taxon>Metazoa</taxon>
        <taxon>Spiralia</taxon>
        <taxon>Lophotrochozoa</taxon>
        <taxon>Annelida</taxon>
        <taxon>Clitellata</taxon>
        <taxon>Hirudinea</taxon>
        <taxon>Rhynchobdellida</taxon>
        <taxon>Glossiphoniidae</taxon>
        <taxon>Helobdella</taxon>
    </lineage>
</organism>
<dbReference type="KEGG" id="hro:HELRODRAFT_175531"/>
<dbReference type="SUPFAM" id="SSF81321">
    <property type="entry name" value="Family A G protein-coupled receptor-like"/>
    <property type="match status" value="1"/>
</dbReference>
<reference evidence="7 9" key="2">
    <citation type="journal article" date="2013" name="Nature">
        <title>Insights into bilaterian evolution from three spiralian genomes.</title>
        <authorList>
            <person name="Simakov O."/>
            <person name="Marletaz F."/>
            <person name="Cho S.J."/>
            <person name="Edsinger-Gonzales E."/>
            <person name="Havlak P."/>
            <person name="Hellsten U."/>
            <person name="Kuo D.H."/>
            <person name="Larsson T."/>
            <person name="Lv J."/>
            <person name="Arendt D."/>
            <person name="Savage R."/>
            <person name="Osoegawa K."/>
            <person name="de Jong P."/>
            <person name="Grimwood J."/>
            <person name="Chapman J.A."/>
            <person name="Shapiro H."/>
            <person name="Aerts A."/>
            <person name="Otillar R.P."/>
            <person name="Terry A.Y."/>
            <person name="Boore J.L."/>
            <person name="Grigoriev I.V."/>
            <person name="Lindberg D.R."/>
            <person name="Seaver E.C."/>
            <person name="Weisblat D.A."/>
            <person name="Putnam N.H."/>
            <person name="Rokhsar D.S."/>
        </authorList>
    </citation>
    <scope>NUCLEOTIDE SEQUENCE</scope>
</reference>
<keyword evidence="3 5" id="KW-1133">Transmembrane helix</keyword>
<dbReference type="EMBL" id="AMQM01005315">
    <property type="status" value="NOT_ANNOTATED_CDS"/>
    <property type="molecule type" value="Genomic_DNA"/>
</dbReference>
<feature type="domain" description="G-protein coupled receptors family 1 profile" evidence="6">
    <location>
        <begin position="85"/>
        <end position="370"/>
    </location>
</feature>
<dbReference type="HOGENOM" id="CLU_009579_24_7_1"/>
<dbReference type="AlphaFoldDB" id="T1F9D0"/>
<dbReference type="OMA" id="CHTESIN"/>